<feature type="signal peptide" evidence="1">
    <location>
        <begin position="1"/>
        <end position="25"/>
    </location>
</feature>
<keyword evidence="4" id="KW-1185">Reference proteome</keyword>
<evidence type="ECO:0000313" key="3">
    <source>
        <dbReference type="EMBL" id="MBK1644757.1"/>
    </source>
</evidence>
<evidence type="ECO:0000313" key="4">
    <source>
        <dbReference type="Proteomes" id="UP001138802"/>
    </source>
</evidence>
<sequence>MSNRIALLASALALSALLPWIPAIAQDPAAASTSGAPAAADQPLTRVRFVTDWKAQAPLGGFYQAMARGFYADAGLAVDLIQGGPSVNVPILLGAHEVDFGVASNSFIPLNMVQAGIQATAVAAIFQKDPQVLITHPREDVRSIADMRGLPIMISDAGVASHWVWLKAKFGFSDRQIRKYTFNLAPFLADPRAIQQGYVTSEPYEIEQASGVAPQVFLLADDDYPSYGTLIMATDRLIQTRPEVVQAFVTASIAGWHDYLNGDPAPGNALIQAANPEMTDAVLDGAIAAINRYELVHSGDAQSGGIGTMTDVRWQAFFTTMAGYGVYRPDLDWQRAYRLDFIPSAP</sequence>
<dbReference type="PANTHER" id="PTHR31528:SF3">
    <property type="entry name" value="THIAMINE BIOSYNTHESIS PROTEIN HI_0357-RELATED"/>
    <property type="match status" value="1"/>
</dbReference>
<name>A0A9X0WHE5_9GAMM</name>
<dbReference type="AlphaFoldDB" id="A0A9X0WHE5"/>
<protein>
    <submittedName>
        <fullName evidence="3">Nitrate ABC transporter substrate-binding protein</fullName>
    </submittedName>
</protein>
<dbReference type="EMBL" id="NRSD01000007">
    <property type="protein sequence ID" value="MBK1644757.1"/>
    <property type="molecule type" value="Genomic_DNA"/>
</dbReference>
<dbReference type="Gene3D" id="3.40.190.10">
    <property type="entry name" value="Periplasmic binding protein-like II"/>
    <property type="match status" value="2"/>
</dbReference>
<dbReference type="InterPro" id="IPR027939">
    <property type="entry name" value="NMT1/THI5"/>
</dbReference>
<dbReference type="PANTHER" id="PTHR31528">
    <property type="entry name" value="4-AMINO-5-HYDROXYMETHYL-2-METHYLPYRIMIDINE PHOSPHATE SYNTHASE THI11-RELATED"/>
    <property type="match status" value="1"/>
</dbReference>
<feature type="domain" description="SsuA/THI5-like" evidence="2">
    <location>
        <begin position="60"/>
        <end position="261"/>
    </location>
</feature>
<dbReference type="SUPFAM" id="SSF53850">
    <property type="entry name" value="Periplasmic binding protein-like II"/>
    <property type="match status" value="1"/>
</dbReference>
<dbReference type="Pfam" id="PF09084">
    <property type="entry name" value="NMT1"/>
    <property type="match status" value="1"/>
</dbReference>
<organism evidence="3 4">
    <name type="scientific">Thiocapsa imhoffii</name>
    <dbReference type="NCBI Taxonomy" id="382777"/>
    <lineage>
        <taxon>Bacteria</taxon>
        <taxon>Pseudomonadati</taxon>
        <taxon>Pseudomonadota</taxon>
        <taxon>Gammaproteobacteria</taxon>
        <taxon>Chromatiales</taxon>
        <taxon>Chromatiaceae</taxon>
        <taxon>Thiocapsa</taxon>
    </lineage>
</organism>
<gene>
    <name evidence="3" type="ORF">CKO25_08865</name>
</gene>
<evidence type="ECO:0000256" key="1">
    <source>
        <dbReference type="SAM" id="SignalP"/>
    </source>
</evidence>
<evidence type="ECO:0000259" key="2">
    <source>
        <dbReference type="Pfam" id="PF09084"/>
    </source>
</evidence>
<proteinExistence type="predicted"/>
<keyword evidence="1" id="KW-0732">Signal</keyword>
<dbReference type="GO" id="GO:0009228">
    <property type="term" value="P:thiamine biosynthetic process"/>
    <property type="evidence" value="ECO:0007669"/>
    <property type="project" value="InterPro"/>
</dbReference>
<feature type="chain" id="PRO_5040739351" evidence="1">
    <location>
        <begin position="26"/>
        <end position="346"/>
    </location>
</feature>
<dbReference type="Proteomes" id="UP001138802">
    <property type="component" value="Unassembled WGS sequence"/>
</dbReference>
<accession>A0A9X0WHE5</accession>
<reference evidence="3 4" key="1">
    <citation type="journal article" date="2020" name="Microorganisms">
        <title>Osmotic Adaptation and Compatible Solute Biosynthesis of Phototrophic Bacteria as Revealed from Genome Analyses.</title>
        <authorList>
            <person name="Imhoff J.F."/>
            <person name="Rahn T."/>
            <person name="Kunzel S."/>
            <person name="Keller A."/>
            <person name="Neulinger S.C."/>
        </authorList>
    </citation>
    <scope>NUCLEOTIDE SEQUENCE [LARGE SCALE GENOMIC DNA]</scope>
    <source>
        <strain evidence="3 4">DSM 21303</strain>
    </source>
</reference>
<dbReference type="InterPro" id="IPR015168">
    <property type="entry name" value="SsuA/THI5"/>
</dbReference>
<comment type="caution">
    <text evidence="3">The sequence shown here is derived from an EMBL/GenBank/DDBJ whole genome shotgun (WGS) entry which is preliminary data.</text>
</comment>